<reference evidence="6" key="1">
    <citation type="journal article" date="2016" name="Proc. Natl. Acad. Sci. U.S.A.">
        <title>Chromosome-level assembly of Arabidopsis thaliana Ler reveals the extent of translocation and inversion polymorphisms.</title>
        <authorList>
            <person name="Zapata L."/>
            <person name="Ding J."/>
            <person name="Willing E.M."/>
            <person name="Hartwig B."/>
            <person name="Bezdan D."/>
            <person name="Jiao W.B."/>
            <person name="Patel V."/>
            <person name="Velikkakam James G."/>
            <person name="Koornneef M."/>
            <person name="Ossowski S."/>
            <person name="Schneeberger K."/>
        </authorList>
    </citation>
    <scope>NUCLEOTIDE SEQUENCE [LARGE SCALE GENOMIC DNA]</scope>
    <source>
        <strain evidence="6">cv. Landsberg erecta</strain>
    </source>
</reference>
<dbReference type="EMBL" id="LUHQ01000003">
    <property type="protein sequence ID" value="OAP03495.1"/>
    <property type="molecule type" value="Genomic_DNA"/>
</dbReference>
<dbReference type="ExpressionAtlas" id="A0A178VDQ4">
    <property type="expression patterns" value="baseline and differential"/>
</dbReference>
<dbReference type="InterPro" id="IPR038336">
    <property type="entry name" value="NET_sf"/>
</dbReference>
<name>A0A178VDQ4_ARATH</name>
<keyword evidence="1" id="KW-0805">Transcription regulation</keyword>
<dbReference type="PROSITE" id="PS51525">
    <property type="entry name" value="NET"/>
    <property type="match status" value="1"/>
</dbReference>
<evidence type="ECO:0000313" key="5">
    <source>
        <dbReference type="EMBL" id="OAP03495.1"/>
    </source>
</evidence>
<dbReference type="PANTHER" id="PTHR45926">
    <property type="entry name" value="OSJNBA0053K19.4 PROTEIN"/>
    <property type="match status" value="1"/>
</dbReference>
<proteinExistence type="predicted"/>
<sequence length="244" mass="27471">MPKRTAEACPSSEIQRSRGDTFGSYRSLVAEVLSQGERISHHDQQQEANERHSESVIGAGMSNVEKENLNVLLRQCVRNLTPEVDEMQECVRSLYLISQLGNKCQSSSPSDFVPEESGGAREDDIQLLLRSDPDMVKNITSQYSNVLLSKMDNMQQELERLLDDVVATCRPMTRGEIRELQKSIKELPERNLNRVAEIVGNHSIASGEDFNDKVIVNLDQADKVMLWRLHFYVGAVKSAQKLAP</sequence>
<keyword evidence="2" id="KW-0804">Transcription</keyword>
<accession>A0A178VDQ4</accession>
<dbReference type="InterPro" id="IPR027353">
    <property type="entry name" value="NET_dom"/>
</dbReference>
<evidence type="ECO:0000259" key="4">
    <source>
        <dbReference type="PROSITE" id="PS51525"/>
    </source>
</evidence>
<protein>
    <recommendedName>
        <fullName evidence="4">NET domain-containing protein</fullName>
    </recommendedName>
</protein>
<dbReference type="Proteomes" id="UP000078284">
    <property type="component" value="Chromosome 3"/>
</dbReference>
<gene>
    <name evidence="5" type="ordered locus">AXX17_At3g29930</name>
</gene>
<feature type="domain" description="NET" evidence="4">
    <location>
        <begin position="162"/>
        <end position="244"/>
    </location>
</feature>
<comment type="caution">
    <text evidence="5">The sequence shown here is derived from an EMBL/GenBank/DDBJ whole genome shotgun (WGS) entry which is preliminary data.</text>
</comment>
<dbReference type="AlphaFoldDB" id="A0A178VDQ4"/>
<feature type="region of interest" description="Disordered" evidence="3">
    <location>
        <begin position="1"/>
        <end position="20"/>
    </location>
</feature>
<dbReference type="Gene3D" id="1.20.1270.220">
    <property type="match status" value="1"/>
</dbReference>
<evidence type="ECO:0000256" key="2">
    <source>
        <dbReference type="ARBA" id="ARBA00023163"/>
    </source>
</evidence>
<evidence type="ECO:0000313" key="6">
    <source>
        <dbReference type="Proteomes" id="UP000078284"/>
    </source>
</evidence>
<dbReference type="Pfam" id="PF17035">
    <property type="entry name" value="BET"/>
    <property type="match status" value="1"/>
</dbReference>
<evidence type="ECO:0000256" key="3">
    <source>
        <dbReference type="SAM" id="MobiDB-lite"/>
    </source>
</evidence>
<evidence type="ECO:0000256" key="1">
    <source>
        <dbReference type="ARBA" id="ARBA00023015"/>
    </source>
</evidence>
<organism evidence="5 6">
    <name type="scientific">Arabidopsis thaliana</name>
    <name type="common">Mouse-ear cress</name>
    <dbReference type="NCBI Taxonomy" id="3702"/>
    <lineage>
        <taxon>Eukaryota</taxon>
        <taxon>Viridiplantae</taxon>
        <taxon>Streptophyta</taxon>
        <taxon>Embryophyta</taxon>
        <taxon>Tracheophyta</taxon>
        <taxon>Spermatophyta</taxon>
        <taxon>Magnoliopsida</taxon>
        <taxon>eudicotyledons</taxon>
        <taxon>Gunneridae</taxon>
        <taxon>Pentapetalae</taxon>
        <taxon>rosids</taxon>
        <taxon>malvids</taxon>
        <taxon>Brassicales</taxon>
        <taxon>Brassicaceae</taxon>
        <taxon>Camelineae</taxon>
        <taxon>Arabidopsis</taxon>
    </lineage>
</organism>